<reference evidence="8 9" key="1">
    <citation type="journal article" date="2024" name="Proc. Natl. Acad. Sci. U.S.A.">
        <title>The evolutionary genomics of adaptation to stress in wild rhizobium bacteria.</title>
        <authorList>
            <person name="Kehlet-Delgado H."/>
            <person name="Montoya A.P."/>
            <person name="Jensen K.T."/>
            <person name="Wendlandt C.E."/>
            <person name="Dexheimer C."/>
            <person name="Roberts M."/>
            <person name="Torres Martinez L."/>
            <person name="Friesen M.L."/>
            <person name="Griffitts J.S."/>
            <person name="Porter S.S."/>
        </authorList>
    </citation>
    <scope>NUCLEOTIDE SEQUENCE [LARGE SCALE GENOMIC DNA]</scope>
    <source>
        <strain evidence="8 9">M0641</strain>
    </source>
</reference>
<keyword evidence="9" id="KW-1185">Reference proteome</keyword>
<dbReference type="Gene3D" id="2.40.160.20">
    <property type="match status" value="1"/>
</dbReference>
<evidence type="ECO:0000256" key="4">
    <source>
        <dbReference type="ARBA" id="ARBA00023237"/>
    </source>
</evidence>
<name>A0ABV1Z5L2_9HYPH</name>
<dbReference type="RefSeq" id="WP_352560884.1">
    <property type="nucleotide sequence ID" value="NZ_JAMYQB010000023.1"/>
</dbReference>
<feature type="signal peptide" evidence="6">
    <location>
        <begin position="1"/>
        <end position="19"/>
    </location>
</feature>
<evidence type="ECO:0000313" key="8">
    <source>
        <dbReference type="EMBL" id="MER9407189.1"/>
    </source>
</evidence>
<evidence type="ECO:0000256" key="6">
    <source>
        <dbReference type="SAM" id="SignalP"/>
    </source>
</evidence>
<feature type="domain" description="Outer membrane protein beta-barrel" evidence="7">
    <location>
        <begin position="7"/>
        <end position="218"/>
    </location>
</feature>
<evidence type="ECO:0000256" key="5">
    <source>
        <dbReference type="ARBA" id="ARBA00038306"/>
    </source>
</evidence>
<dbReference type="PANTHER" id="PTHR34001:SF3">
    <property type="entry name" value="BLL7405 PROTEIN"/>
    <property type="match status" value="1"/>
</dbReference>
<feature type="chain" id="PRO_5046907819" evidence="6">
    <location>
        <begin position="20"/>
        <end position="218"/>
    </location>
</feature>
<gene>
    <name evidence="8" type="ORF">NKI36_24455</name>
</gene>
<dbReference type="Pfam" id="PF13505">
    <property type="entry name" value="OMP_b-brl"/>
    <property type="match status" value="1"/>
</dbReference>
<evidence type="ECO:0000256" key="2">
    <source>
        <dbReference type="ARBA" id="ARBA00022729"/>
    </source>
</evidence>
<keyword evidence="2 6" id="KW-0732">Signal</keyword>
<keyword evidence="4" id="KW-0998">Cell outer membrane</keyword>
<comment type="subcellular location">
    <subcellularLocation>
        <location evidence="1">Cell outer membrane</location>
    </subcellularLocation>
</comment>
<keyword evidence="3" id="KW-0472">Membrane</keyword>
<comment type="similarity">
    <text evidence="5">Belongs to the Omp25/RopB family.</text>
</comment>
<comment type="caution">
    <text evidence="8">The sequence shown here is derived from an EMBL/GenBank/DDBJ whole genome shotgun (WGS) entry which is preliminary data.</text>
</comment>
<protein>
    <submittedName>
        <fullName evidence="8">Porin family protein</fullName>
    </submittedName>
</protein>
<dbReference type="EMBL" id="JAMYQB010000023">
    <property type="protein sequence ID" value="MER9407189.1"/>
    <property type="molecule type" value="Genomic_DNA"/>
</dbReference>
<evidence type="ECO:0000256" key="1">
    <source>
        <dbReference type="ARBA" id="ARBA00004442"/>
    </source>
</evidence>
<dbReference type="SUPFAM" id="SSF56925">
    <property type="entry name" value="OMPA-like"/>
    <property type="match status" value="1"/>
</dbReference>
<organism evidence="8 9">
    <name type="scientific">Mesorhizobium caraganae</name>
    <dbReference type="NCBI Taxonomy" id="483206"/>
    <lineage>
        <taxon>Bacteria</taxon>
        <taxon>Pseudomonadati</taxon>
        <taxon>Pseudomonadota</taxon>
        <taxon>Alphaproteobacteria</taxon>
        <taxon>Hyphomicrobiales</taxon>
        <taxon>Phyllobacteriaceae</taxon>
        <taxon>Mesorhizobium</taxon>
    </lineage>
</organism>
<dbReference type="InterPro" id="IPR011250">
    <property type="entry name" value="OMP/PagP_B-barrel"/>
</dbReference>
<sequence length="218" mass="23019">MKKLLLALSLSLLASSAYAADAIIAEAAPVFSWTGGYIGLQAGYAWGNGNVDQIGGPGFIDTDPDGFLGGVYGGYNYQMSNNIVIGAELDIVYANVDGSGQVFLAPGVPAGVSATEELNWSGAARLRLGYAADRFLPYIAGGVAFGDIDISNDNGPGSFGDTFTGWTIGVGLDYAMTDNLLLRAEYRYTDFGSESFEDFASDVDLKTNEVRFGIAYKF</sequence>
<dbReference type="NCBIfam" id="TIGR01414">
    <property type="entry name" value="autotrans_barl"/>
    <property type="match status" value="1"/>
</dbReference>
<dbReference type="InterPro" id="IPR051692">
    <property type="entry name" value="OMP-like"/>
</dbReference>
<dbReference type="Proteomes" id="UP001433071">
    <property type="component" value="Unassembled WGS sequence"/>
</dbReference>
<evidence type="ECO:0000259" key="7">
    <source>
        <dbReference type="Pfam" id="PF13505"/>
    </source>
</evidence>
<evidence type="ECO:0000313" key="9">
    <source>
        <dbReference type="Proteomes" id="UP001433071"/>
    </source>
</evidence>
<evidence type="ECO:0000256" key="3">
    <source>
        <dbReference type="ARBA" id="ARBA00023136"/>
    </source>
</evidence>
<dbReference type="InterPro" id="IPR006315">
    <property type="entry name" value="OM_autotransptr_brl_dom"/>
</dbReference>
<accession>A0ABV1Z5L2</accession>
<dbReference type="PANTHER" id="PTHR34001">
    <property type="entry name" value="BLL7405 PROTEIN"/>
    <property type="match status" value="1"/>
</dbReference>
<dbReference type="InterPro" id="IPR027385">
    <property type="entry name" value="Beta-barrel_OMP"/>
</dbReference>
<proteinExistence type="inferred from homology"/>